<proteinExistence type="predicted"/>
<organism evidence="1 2">
    <name type="scientific">Pelobates cultripes</name>
    <name type="common">Western spadefoot toad</name>
    <dbReference type="NCBI Taxonomy" id="61616"/>
    <lineage>
        <taxon>Eukaryota</taxon>
        <taxon>Metazoa</taxon>
        <taxon>Chordata</taxon>
        <taxon>Craniata</taxon>
        <taxon>Vertebrata</taxon>
        <taxon>Euteleostomi</taxon>
        <taxon>Amphibia</taxon>
        <taxon>Batrachia</taxon>
        <taxon>Anura</taxon>
        <taxon>Pelobatoidea</taxon>
        <taxon>Pelobatidae</taxon>
        <taxon>Pelobates</taxon>
    </lineage>
</organism>
<reference evidence="1" key="1">
    <citation type="submission" date="2022-03" db="EMBL/GenBank/DDBJ databases">
        <authorList>
            <person name="Alioto T."/>
            <person name="Alioto T."/>
            <person name="Gomez Garrido J."/>
        </authorList>
    </citation>
    <scope>NUCLEOTIDE SEQUENCE</scope>
</reference>
<protein>
    <submittedName>
        <fullName evidence="1">Uncharacterized protein</fullName>
    </submittedName>
</protein>
<keyword evidence="2" id="KW-1185">Reference proteome</keyword>
<sequence>MAYCPKMRTLHVMVLTGADTVSHGGNGGSDAVEEHKGMRHDDIATAQIPHLFQRFLTQLFSAKQAKLMTVGGCYRLPAPPASAGVHRDVIIRFQNGPDKQAFMTAIRNKSPYSFEEHQLAFFPDLSRATLDWTRTLRPLTLELTIHKVPYRWGAPRSLLILHESGTLKVLEASDIPSTLQKIGLPAAAKGKPHTAPAPQSSAWDPLRVHPFVPAALRDNPATTTIS</sequence>
<gene>
    <name evidence="1" type="ORF">PECUL_23A048310</name>
</gene>
<accession>A0AAD1R587</accession>
<dbReference type="Proteomes" id="UP001295444">
    <property type="component" value="Chromosome 01"/>
</dbReference>
<dbReference type="EMBL" id="OW240912">
    <property type="protein sequence ID" value="CAH2224107.1"/>
    <property type="molecule type" value="Genomic_DNA"/>
</dbReference>
<evidence type="ECO:0000313" key="1">
    <source>
        <dbReference type="EMBL" id="CAH2224107.1"/>
    </source>
</evidence>
<name>A0AAD1R587_PELCU</name>
<dbReference type="AlphaFoldDB" id="A0AAD1R587"/>
<dbReference type="Gene3D" id="3.30.70.1820">
    <property type="entry name" value="L1 transposable element, RRM domain"/>
    <property type="match status" value="1"/>
</dbReference>
<evidence type="ECO:0000313" key="2">
    <source>
        <dbReference type="Proteomes" id="UP001295444"/>
    </source>
</evidence>